<dbReference type="InterPro" id="IPR011990">
    <property type="entry name" value="TPR-like_helical_dom_sf"/>
</dbReference>
<evidence type="ECO:0000256" key="2">
    <source>
        <dbReference type="ARBA" id="ARBA00022840"/>
    </source>
</evidence>
<feature type="domain" description="HTH luxR-type" evidence="3">
    <location>
        <begin position="859"/>
        <end position="924"/>
    </location>
</feature>
<dbReference type="InterPro" id="IPR016032">
    <property type="entry name" value="Sig_transdc_resp-reg_C-effctor"/>
</dbReference>
<dbReference type="InterPro" id="IPR000792">
    <property type="entry name" value="Tscrpt_reg_LuxR_C"/>
</dbReference>
<evidence type="ECO:0000313" key="4">
    <source>
        <dbReference type="EMBL" id="GAA4696504.1"/>
    </source>
</evidence>
<dbReference type="CDD" id="cd06170">
    <property type="entry name" value="LuxR_C_like"/>
    <property type="match status" value="1"/>
</dbReference>
<dbReference type="Pfam" id="PF00196">
    <property type="entry name" value="GerE"/>
    <property type="match status" value="1"/>
</dbReference>
<evidence type="ECO:0000259" key="3">
    <source>
        <dbReference type="PROSITE" id="PS50043"/>
    </source>
</evidence>
<dbReference type="PANTHER" id="PTHR16305">
    <property type="entry name" value="TESTICULAR SOLUBLE ADENYLYL CYCLASE"/>
    <property type="match status" value="1"/>
</dbReference>
<dbReference type="PROSITE" id="PS50043">
    <property type="entry name" value="HTH_LUXR_2"/>
    <property type="match status" value="1"/>
</dbReference>
<keyword evidence="1" id="KW-0547">Nucleotide-binding</keyword>
<dbReference type="Pfam" id="PF13191">
    <property type="entry name" value="AAA_16"/>
    <property type="match status" value="1"/>
</dbReference>
<keyword evidence="5" id="KW-1185">Reference proteome</keyword>
<dbReference type="SUPFAM" id="SSF46894">
    <property type="entry name" value="C-terminal effector domain of the bipartite response regulators"/>
    <property type="match status" value="1"/>
</dbReference>
<dbReference type="InterPro" id="IPR036388">
    <property type="entry name" value="WH-like_DNA-bd_sf"/>
</dbReference>
<dbReference type="Proteomes" id="UP001499974">
    <property type="component" value="Unassembled WGS sequence"/>
</dbReference>
<dbReference type="EMBL" id="BAABKM010000002">
    <property type="protein sequence ID" value="GAA4696504.1"/>
    <property type="molecule type" value="Genomic_DNA"/>
</dbReference>
<gene>
    <name evidence="4" type="ORF">GCM10023349_10080</name>
</gene>
<evidence type="ECO:0000313" key="5">
    <source>
        <dbReference type="Proteomes" id="UP001499974"/>
    </source>
</evidence>
<reference evidence="5" key="1">
    <citation type="journal article" date="2019" name="Int. J. Syst. Evol. Microbiol.">
        <title>The Global Catalogue of Microorganisms (GCM) 10K type strain sequencing project: providing services to taxonomists for standard genome sequencing and annotation.</title>
        <authorList>
            <consortium name="The Broad Institute Genomics Platform"/>
            <consortium name="The Broad Institute Genome Sequencing Center for Infectious Disease"/>
            <person name="Wu L."/>
            <person name="Ma J."/>
        </authorList>
    </citation>
    <scope>NUCLEOTIDE SEQUENCE [LARGE SCALE GENOMIC DNA]</scope>
    <source>
        <strain evidence="5">JCM 18531</strain>
    </source>
</reference>
<dbReference type="PROSITE" id="PS00622">
    <property type="entry name" value="HTH_LUXR_1"/>
    <property type="match status" value="1"/>
</dbReference>
<proteinExistence type="predicted"/>
<dbReference type="InterPro" id="IPR041664">
    <property type="entry name" value="AAA_16"/>
</dbReference>
<dbReference type="PRINTS" id="PR00038">
    <property type="entry name" value="HTHLUXR"/>
</dbReference>
<dbReference type="SMART" id="SM00421">
    <property type="entry name" value="HTH_LUXR"/>
    <property type="match status" value="1"/>
</dbReference>
<dbReference type="PANTHER" id="PTHR16305:SF35">
    <property type="entry name" value="TRANSCRIPTIONAL ACTIVATOR DOMAIN"/>
    <property type="match status" value="1"/>
</dbReference>
<evidence type="ECO:0000256" key="1">
    <source>
        <dbReference type="ARBA" id="ARBA00022741"/>
    </source>
</evidence>
<dbReference type="SUPFAM" id="SSF48452">
    <property type="entry name" value="TPR-like"/>
    <property type="match status" value="1"/>
</dbReference>
<comment type="caution">
    <text evidence="4">The sequence shown here is derived from an EMBL/GenBank/DDBJ whole genome shotgun (WGS) entry which is preliminary data.</text>
</comment>
<accession>A0ABP8WWH6</accession>
<sequence length="936" mass="100174">MLPARIGRVEGMGSVDALTGRRAECGLMDDLVTGASASPVVLVRGEPGIGKTSLVAWARDVAASRGMVTLSAAGTPTERGLPFATLHQLLHPLGTDEKTPRWRRAVADALNALDAPEAAGAAMVGTAMSVLELLTDVARETGLFVAVDDVQWVDGPTRDVLTFVARRLGPEPVRLALAGRDEQPDPLEEVALGQGWHTVRLSRLDDVAAAALLDRVAPDLPADARRRVLDEAAGNPLAIKELPKTITDAAYIDGGDLLPVSRRLESAFASRMAVLPERTRRLVLLAALHDSDAVGEVLAAGRVLTGMAVSLRDFEPAVEVGLVEIDRDKVRFGHPLVRSAVSQDAGPATRQEAHRVLARTARSPDRRVWHAAAAAEAPDEAVADQLDQAAVAALQGGALETAARAYEEAARLSADPRRRATRQLLLLEMLDEMGQRDRALTVLELLDPAVLDAGERTRLNWMHELLTTGAWSGGDRVRLFAQIARRMHADGDTRRATAMLVGIALRSWWSNVDADTSRLLAESADEVTAADSAVHLIVTSLAAPEERGAKSLAAYDRLDLSLADRNAEVMLGLGLGAAGLGDHPRGRQLYALAVADGRRQGRLSSLTQALAGSAWCELHLGRLRRAEVAGEEGRRLALETMQPLWEATSSLAVAASRSLRGDVETALMDADRAEEVFLAVGADPMLALVRTVRGYAALARGQYDEAFTQLYAVFDPHDVAFHQHHCTFLVAELAEAGALGTRAEAAREAIDAVLDRRLRTGSPVLAAGALVARPLLAEESAKADLFEEALRDGLAAWPMHRARVQLHYGAWLRRGRRIAEARGPLRLAHETFAGLGAVPWAERAAVELRAAGDLPPEQVTAAWEHLTAQEIQIAALAAAGLTNRQIGERLFLSHRTVSSHLYHIFPKLGISSRGQLGAALAGLETSEDLGRSGTAN</sequence>
<name>A0ABP8WWH6_9ACTN</name>
<organism evidence="4 5">
    <name type="scientific">Nocardioides conyzicola</name>
    <dbReference type="NCBI Taxonomy" id="1651781"/>
    <lineage>
        <taxon>Bacteria</taxon>
        <taxon>Bacillati</taxon>
        <taxon>Actinomycetota</taxon>
        <taxon>Actinomycetes</taxon>
        <taxon>Propionibacteriales</taxon>
        <taxon>Nocardioidaceae</taxon>
        <taxon>Nocardioides</taxon>
    </lineage>
</organism>
<dbReference type="SUPFAM" id="SSF52540">
    <property type="entry name" value="P-loop containing nucleoside triphosphate hydrolases"/>
    <property type="match status" value="1"/>
</dbReference>
<dbReference type="InterPro" id="IPR027417">
    <property type="entry name" value="P-loop_NTPase"/>
</dbReference>
<protein>
    <submittedName>
        <fullName evidence="4">LuxR family transcriptional regulator</fullName>
    </submittedName>
</protein>
<dbReference type="Gene3D" id="1.10.10.10">
    <property type="entry name" value="Winged helix-like DNA-binding domain superfamily/Winged helix DNA-binding domain"/>
    <property type="match status" value="1"/>
</dbReference>
<keyword evidence="2" id="KW-0067">ATP-binding</keyword>